<dbReference type="Gene3D" id="1.20.150.30">
    <property type="entry name" value="Zincin-like metallopeptidase, N-terminal domain"/>
    <property type="match status" value="1"/>
</dbReference>
<dbReference type="AlphaFoldDB" id="A0A927JCG1"/>
<dbReference type="InterPro" id="IPR042271">
    <property type="entry name" value="Zinicin_2_N"/>
</dbReference>
<dbReference type="EMBL" id="JACYWE010000004">
    <property type="protein sequence ID" value="MBD8506669.1"/>
    <property type="molecule type" value="Genomic_DNA"/>
</dbReference>
<dbReference type="GO" id="GO:0008237">
    <property type="term" value="F:metallopeptidase activity"/>
    <property type="evidence" value="ECO:0007669"/>
    <property type="project" value="UniProtKB-KW"/>
</dbReference>
<feature type="compositionally biased region" description="Basic and acidic residues" evidence="1">
    <location>
        <begin position="464"/>
        <end position="477"/>
    </location>
</feature>
<dbReference type="Pfam" id="PF10103">
    <property type="entry name" value="Zincin_2"/>
    <property type="match status" value="1"/>
</dbReference>
<reference evidence="2" key="1">
    <citation type="submission" date="2020-09" db="EMBL/GenBank/DDBJ databases">
        <title>Hoyosella lacisalsi sp. nov., a halotolerant actinobacterium isolated from soil of Lake Gudzhirganskoe.</title>
        <authorList>
            <person name="Yang Q."/>
            <person name="Guo P.Y."/>
            <person name="Liu S.W."/>
            <person name="Li F.N."/>
            <person name="Sun C.H."/>
        </authorList>
    </citation>
    <scope>NUCLEOTIDE SEQUENCE</scope>
    <source>
        <strain evidence="2">G463</strain>
    </source>
</reference>
<dbReference type="InterPro" id="IPR018766">
    <property type="entry name" value="Zinicin_2"/>
</dbReference>
<feature type="compositionally biased region" description="Basic and acidic residues" evidence="1">
    <location>
        <begin position="493"/>
        <end position="502"/>
    </location>
</feature>
<keyword evidence="2" id="KW-0482">Metalloprotease</keyword>
<name>A0A927JCG1_9ACTN</name>
<sequence length="510" mass="53511">MTDSPFGFSNPDDDPERRDKDKSGSSGSGGPGRGQGGGEGGTGGGAAGDPFSQFGLGGAGGFDPAALGKMLSQFGQMLSGMGSSMGQGGGEQGSPVNYSLAQNIARQHVGSFSPVTESQRQAVTEAVKLADVWIDGVTTLPSGAQRTAAWTPVDWLDNTLPTWPQLCDPVAEQMSGMWVGAMPEEAKNLIGPMMGIVRQMGGAAFGSQLGQGLGHLAKSVLSSTDIGIPLGPAGTAALLPEAIASFSEGLDVPHREVLVFLAAREAAHQRLYSHVPWLRSRILAAVEEYARGITIALSAIEEAARNLDPSALANPAEIENLLSQGVFEPQTTPEQKAALDRLETMLALIEGWVESVVTNALHDRIPSTPALAETLRRRRASGGPAEQTFANLVGLELRPRRIREATQLWSQLAAFGSMEQRDGVWAHPDLLPDSSDLDDPSGFVDSTVGGGDVSAFDDPIAELQRTEERERSERESRGQAAGTDSDATDSSSGDDRPSKGTDDSGENPTN</sequence>
<proteinExistence type="predicted"/>
<dbReference type="SUPFAM" id="SSF55486">
    <property type="entry name" value="Metalloproteases ('zincins'), catalytic domain"/>
    <property type="match status" value="1"/>
</dbReference>
<feature type="region of interest" description="Disordered" evidence="1">
    <location>
        <begin position="1"/>
        <end position="52"/>
    </location>
</feature>
<keyword evidence="2" id="KW-0645">Protease</keyword>
<evidence type="ECO:0000313" key="3">
    <source>
        <dbReference type="Proteomes" id="UP000642993"/>
    </source>
</evidence>
<comment type="caution">
    <text evidence="2">The sequence shown here is derived from an EMBL/GenBank/DDBJ whole genome shotgun (WGS) entry which is preliminary data.</text>
</comment>
<feature type="region of interest" description="Disordered" evidence="1">
    <location>
        <begin position="426"/>
        <end position="510"/>
    </location>
</feature>
<gene>
    <name evidence="2" type="ORF">HT102_09230</name>
</gene>
<protein>
    <submittedName>
        <fullName evidence="2">Zinc-dependent metalloprotease</fullName>
    </submittedName>
</protein>
<dbReference type="Proteomes" id="UP000642993">
    <property type="component" value="Unassembled WGS sequence"/>
</dbReference>
<keyword evidence="2" id="KW-0378">Hydrolase</keyword>
<keyword evidence="3" id="KW-1185">Reference proteome</keyword>
<dbReference type="PANTHER" id="PTHR39420">
    <property type="match status" value="1"/>
</dbReference>
<accession>A0A927JCG1</accession>
<dbReference type="NCBIfam" id="TIGR03624">
    <property type="entry name" value="putative hydrolase"/>
    <property type="match status" value="1"/>
</dbReference>
<organism evidence="2 3">
    <name type="scientific">Lolliginicoccus lacisalsi</name>
    <dbReference type="NCBI Taxonomy" id="2742202"/>
    <lineage>
        <taxon>Bacteria</taxon>
        <taxon>Bacillati</taxon>
        <taxon>Actinomycetota</taxon>
        <taxon>Actinomycetes</taxon>
        <taxon>Mycobacteriales</taxon>
        <taxon>Hoyosellaceae</taxon>
        <taxon>Lolliginicoccus</taxon>
    </lineage>
</organism>
<feature type="compositionally biased region" description="Low complexity" evidence="1">
    <location>
        <begin position="480"/>
        <end position="491"/>
    </location>
</feature>
<dbReference type="RefSeq" id="WP_192039109.1">
    <property type="nucleotide sequence ID" value="NZ_JACYWE010000004.1"/>
</dbReference>
<dbReference type="PANTHER" id="PTHR39420:SF2">
    <property type="entry name" value="HYDROLASE"/>
    <property type="match status" value="1"/>
</dbReference>
<feature type="compositionally biased region" description="Gly residues" evidence="1">
    <location>
        <begin position="26"/>
        <end position="47"/>
    </location>
</feature>
<evidence type="ECO:0000313" key="2">
    <source>
        <dbReference type="EMBL" id="MBD8506669.1"/>
    </source>
</evidence>
<evidence type="ECO:0000256" key="1">
    <source>
        <dbReference type="SAM" id="MobiDB-lite"/>
    </source>
</evidence>